<evidence type="ECO:0000313" key="2">
    <source>
        <dbReference type="Proteomes" id="UP000199533"/>
    </source>
</evidence>
<accession>A0A1I3XR13</accession>
<proteinExistence type="predicted"/>
<dbReference type="AlphaFoldDB" id="A0A1I3XR13"/>
<keyword evidence="2" id="KW-1185">Reference proteome</keyword>
<gene>
    <name evidence="1" type="ORF">SAMN05216302_100236</name>
</gene>
<dbReference type="Gene3D" id="1.10.1660.10">
    <property type="match status" value="1"/>
</dbReference>
<protein>
    <submittedName>
        <fullName evidence="1">Transcriptional regulator, MerR family</fullName>
    </submittedName>
</protein>
<sequence length="105" mass="11907">MMSKELQKLLSGDILEEDVELTLAELCDTCQLPAETVFSLVEFGVIEPHGRNPGSWRFRGVSVRRIRCAQRLERDLGVNTAGAALAIDLLEEIEQLRIRLHRFES</sequence>
<dbReference type="Proteomes" id="UP000199533">
    <property type="component" value="Unassembled WGS sequence"/>
</dbReference>
<dbReference type="Pfam" id="PF13591">
    <property type="entry name" value="MerR_2"/>
    <property type="match status" value="1"/>
</dbReference>
<dbReference type="STRING" id="52441.SAMN05216302_100236"/>
<name>A0A1I3XR13_9PROT</name>
<organism evidence="1 2">
    <name type="scientific">Nitrosomonas aestuarii</name>
    <dbReference type="NCBI Taxonomy" id="52441"/>
    <lineage>
        <taxon>Bacteria</taxon>
        <taxon>Pseudomonadati</taxon>
        <taxon>Pseudomonadota</taxon>
        <taxon>Betaproteobacteria</taxon>
        <taxon>Nitrosomonadales</taxon>
        <taxon>Nitrosomonadaceae</taxon>
        <taxon>Nitrosomonas</taxon>
    </lineage>
</organism>
<dbReference type="EMBL" id="FOSP01000002">
    <property type="protein sequence ID" value="SFK21769.1"/>
    <property type="molecule type" value="Genomic_DNA"/>
</dbReference>
<reference evidence="2" key="1">
    <citation type="submission" date="2016-10" db="EMBL/GenBank/DDBJ databases">
        <authorList>
            <person name="Varghese N."/>
            <person name="Submissions S."/>
        </authorList>
    </citation>
    <scope>NUCLEOTIDE SEQUENCE [LARGE SCALE GENOMIC DNA]</scope>
    <source>
        <strain evidence="2">Nm69</strain>
    </source>
</reference>
<evidence type="ECO:0000313" key="1">
    <source>
        <dbReference type="EMBL" id="SFK21769.1"/>
    </source>
</evidence>